<evidence type="ECO:0008006" key="4">
    <source>
        <dbReference type="Google" id="ProtNLM"/>
    </source>
</evidence>
<keyword evidence="1" id="KW-0472">Membrane</keyword>
<evidence type="ECO:0000313" key="2">
    <source>
        <dbReference type="EMBL" id="TPV34762.1"/>
    </source>
</evidence>
<evidence type="ECO:0000313" key="3">
    <source>
        <dbReference type="Proteomes" id="UP000317332"/>
    </source>
</evidence>
<feature type="transmembrane region" description="Helical" evidence="1">
    <location>
        <begin position="34"/>
        <end position="56"/>
    </location>
</feature>
<name>A0A506PNA8_9FLAO</name>
<keyword evidence="1" id="KW-1133">Transmembrane helix</keyword>
<sequence>MKTFSNPITISILVFGLLLYLAKLFQLNLPNWVHFYAADLLCMPIVLIVILALLRYFYSNQHFIIPISAIVSLTIYYALFFEWLLPKISQRYTADWLDVLMYAIGASAFYLLQKKKLI</sequence>
<accession>A0A506PNA8</accession>
<organism evidence="2 3">
    <name type="scientific">Paucihalobacter ruber</name>
    <dbReference type="NCBI Taxonomy" id="2567861"/>
    <lineage>
        <taxon>Bacteria</taxon>
        <taxon>Pseudomonadati</taxon>
        <taxon>Bacteroidota</taxon>
        <taxon>Flavobacteriia</taxon>
        <taxon>Flavobacteriales</taxon>
        <taxon>Flavobacteriaceae</taxon>
        <taxon>Paucihalobacter</taxon>
    </lineage>
</organism>
<keyword evidence="3" id="KW-1185">Reference proteome</keyword>
<dbReference type="EMBL" id="VHIQ01000002">
    <property type="protein sequence ID" value="TPV34762.1"/>
    <property type="molecule type" value="Genomic_DNA"/>
</dbReference>
<keyword evidence="1" id="KW-0812">Transmembrane</keyword>
<gene>
    <name evidence="2" type="ORF">FJ651_04315</name>
</gene>
<feature type="transmembrane region" description="Helical" evidence="1">
    <location>
        <begin position="96"/>
        <end position="112"/>
    </location>
</feature>
<proteinExistence type="predicted"/>
<protein>
    <recommendedName>
        <fullName evidence="4">Magnesium citrate secondary transporter</fullName>
    </recommendedName>
</protein>
<dbReference type="OrthoDB" id="1447802at2"/>
<evidence type="ECO:0000256" key="1">
    <source>
        <dbReference type="SAM" id="Phobius"/>
    </source>
</evidence>
<reference evidence="2 3" key="1">
    <citation type="submission" date="2019-06" db="EMBL/GenBank/DDBJ databases">
        <title>Flavobacteriaceae Paucihalobacterium erythroidium CWB-1, complete genome.</title>
        <authorList>
            <person name="Wu S."/>
        </authorList>
    </citation>
    <scope>NUCLEOTIDE SEQUENCE [LARGE SCALE GENOMIC DNA]</scope>
    <source>
        <strain evidence="2 3">CWB-1</strain>
    </source>
</reference>
<dbReference type="RefSeq" id="WP_140989185.1">
    <property type="nucleotide sequence ID" value="NZ_VHIQ01000002.1"/>
</dbReference>
<dbReference type="AlphaFoldDB" id="A0A506PNA8"/>
<feature type="transmembrane region" description="Helical" evidence="1">
    <location>
        <begin position="63"/>
        <end position="84"/>
    </location>
</feature>
<dbReference type="Proteomes" id="UP000317332">
    <property type="component" value="Unassembled WGS sequence"/>
</dbReference>
<comment type="caution">
    <text evidence="2">The sequence shown here is derived from an EMBL/GenBank/DDBJ whole genome shotgun (WGS) entry which is preliminary data.</text>
</comment>